<dbReference type="Proteomes" id="UP001153331">
    <property type="component" value="Unassembled WGS sequence"/>
</dbReference>
<evidence type="ECO:0000313" key="2">
    <source>
        <dbReference type="Proteomes" id="UP001153331"/>
    </source>
</evidence>
<dbReference type="EMBL" id="JAPHNI010000851">
    <property type="protein sequence ID" value="KAJ8107835.1"/>
    <property type="molecule type" value="Genomic_DNA"/>
</dbReference>
<gene>
    <name evidence="1" type="ORF">OPT61_g8592</name>
</gene>
<accession>A0ACC2HY70</accession>
<proteinExistence type="predicted"/>
<name>A0ACC2HY70_9PLEO</name>
<keyword evidence="2" id="KW-1185">Reference proteome</keyword>
<comment type="caution">
    <text evidence="1">The sequence shown here is derived from an EMBL/GenBank/DDBJ whole genome shotgun (WGS) entry which is preliminary data.</text>
</comment>
<sequence length="128" mass="14920">MGNSISYPSESSNETQSPQTLEMTVRTLEKQLAESQKQVASLEELKIVAERQEQFDKELIDFLQRLLDTTNDVTCEVLRLPEMDKPLLETLRKQNMELKKTKEEQRLRIPDLQCALSDARKRIVELEQ</sequence>
<organism evidence="1 2">
    <name type="scientific">Boeremia exigua</name>
    <dbReference type="NCBI Taxonomy" id="749465"/>
    <lineage>
        <taxon>Eukaryota</taxon>
        <taxon>Fungi</taxon>
        <taxon>Dikarya</taxon>
        <taxon>Ascomycota</taxon>
        <taxon>Pezizomycotina</taxon>
        <taxon>Dothideomycetes</taxon>
        <taxon>Pleosporomycetidae</taxon>
        <taxon>Pleosporales</taxon>
        <taxon>Pleosporineae</taxon>
        <taxon>Didymellaceae</taxon>
        <taxon>Boeremia</taxon>
    </lineage>
</organism>
<protein>
    <submittedName>
        <fullName evidence="1">Uncharacterized protein</fullName>
    </submittedName>
</protein>
<reference evidence="1" key="1">
    <citation type="submission" date="2022-11" db="EMBL/GenBank/DDBJ databases">
        <title>Genome Sequence of Boeremia exigua.</title>
        <authorList>
            <person name="Buettner E."/>
        </authorList>
    </citation>
    <scope>NUCLEOTIDE SEQUENCE</scope>
    <source>
        <strain evidence="1">CU02</strain>
    </source>
</reference>
<evidence type="ECO:0000313" key="1">
    <source>
        <dbReference type="EMBL" id="KAJ8107835.1"/>
    </source>
</evidence>